<dbReference type="Pfam" id="PF03140">
    <property type="entry name" value="DUF247"/>
    <property type="match status" value="1"/>
</dbReference>
<accession>A0AAQ3Q6N5</accession>
<dbReference type="InterPro" id="IPR004158">
    <property type="entry name" value="DUF247_pln"/>
</dbReference>
<evidence type="ECO:0000313" key="1">
    <source>
        <dbReference type="EMBL" id="WOL00951.1"/>
    </source>
</evidence>
<dbReference type="Proteomes" id="UP001327560">
    <property type="component" value="Chromosome 3"/>
</dbReference>
<dbReference type="AlphaFoldDB" id="A0AAQ3Q6N5"/>
<keyword evidence="2" id="KW-1185">Reference proteome</keyword>
<name>A0AAQ3Q6N5_9LILI</name>
<organism evidence="1 2">
    <name type="scientific">Canna indica</name>
    <name type="common">Indian-shot</name>
    <dbReference type="NCBI Taxonomy" id="4628"/>
    <lineage>
        <taxon>Eukaryota</taxon>
        <taxon>Viridiplantae</taxon>
        <taxon>Streptophyta</taxon>
        <taxon>Embryophyta</taxon>
        <taxon>Tracheophyta</taxon>
        <taxon>Spermatophyta</taxon>
        <taxon>Magnoliopsida</taxon>
        <taxon>Liliopsida</taxon>
        <taxon>Zingiberales</taxon>
        <taxon>Cannaceae</taxon>
        <taxon>Canna</taxon>
    </lineage>
</organism>
<protein>
    <submittedName>
        <fullName evidence="1">Uncharacterized protein</fullName>
    </submittedName>
</protein>
<dbReference type="PANTHER" id="PTHR31170">
    <property type="entry name" value="BNAC04G53230D PROTEIN"/>
    <property type="match status" value="1"/>
</dbReference>
<reference evidence="1 2" key="1">
    <citation type="submission" date="2023-10" db="EMBL/GenBank/DDBJ databases">
        <title>Chromosome-scale genome assembly provides insights into flower coloration mechanisms of Canna indica.</title>
        <authorList>
            <person name="Li C."/>
        </authorList>
    </citation>
    <scope>NUCLEOTIDE SEQUENCE [LARGE SCALE GENOMIC DNA]</scope>
    <source>
        <tissue evidence="1">Flower</tissue>
    </source>
</reference>
<proteinExistence type="predicted"/>
<evidence type="ECO:0000313" key="2">
    <source>
        <dbReference type="Proteomes" id="UP001327560"/>
    </source>
</evidence>
<dbReference type="PANTHER" id="PTHR31170:SF18">
    <property type="entry name" value="(WILD MALAYSIAN BANANA) HYPOTHETICAL PROTEIN"/>
    <property type="match status" value="1"/>
</dbReference>
<gene>
    <name evidence="1" type="ORF">Cni_G09664</name>
</gene>
<dbReference type="EMBL" id="CP136892">
    <property type="protein sequence ID" value="WOL00951.1"/>
    <property type="molecule type" value="Genomic_DNA"/>
</dbReference>
<sequence>MAAGDNKWVVDIRVQLEKNDAEMPPRKNQSIYRVPACIKELNSKVYKPQVVSFGPYHHGGPDVAPMEEHKRRALLHFLTKVRKPIDELVLAMAAEVQQLRDAYQGLDEKWKADKDEFFQMIILDGCFMHARDNAHRH</sequence>